<keyword evidence="4" id="KW-1185">Reference proteome</keyword>
<proteinExistence type="predicted"/>
<organism evidence="3 4">
    <name type="scientific">Priestia taiwanensis</name>
    <dbReference type="NCBI Taxonomy" id="1347902"/>
    <lineage>
        <taxon>Bacteria</taxon>
        <taxon>Bacillati</taxon>
        <taxon>Bacillota</taxon>
        <taxon>Bacilli</taxon>
        <taxon>Bacillales</taxon>
        <taxon>Bacillaceae</taxon>
        <taxon>Priestia</taxon>
    </lineage>
</organism>
<dbReference type="RefSeq" id="WP_188386574.1">
    <property type="nucleotide sequence ID" value="NZ_BMFK01000001.1"/>
</dbReference>
<comment type="caution">
    <text evidence="3">The sequence shown here is derived from an EMBL/GenBank/DDBJ whole genome shotgun (WGS) entry which is preliminary data.</text>
</comment>
<dbReference type="PANTHER" id="PTHR38443">
    <property type="match status" value="1"/>
</dbReference>
<dbReference type="Gene3D" id="1.20.1170.10">
    <property type="match status" value="1"/>
</dbReference>
<dbReference type="Pfam" id="PF05791">
    <property type="entry name" value="Bacillus_HBL"/>
    <property type="match status" value="1"/>
</dbReference>
<dbReference type="PANTHER" id="PTHR38443:SF2">
    <property type="entry name" value="NON-HEMOLYTIC ENTEROTOXIN LYTIC COMPONENT L1"/>
    <property type="match status" value="1"/>
</dbReference>
<evidence type="ECO:0000256" key="1">
    <source>
        <dbReference type="SAM" id="Coils"/>
    </source>
</evidence>
<dbReference type="GO" id="GO:0016020">
    <property type="term" value="C:membrane"/>
    <property type="evidence" value="ECO:0007669"/>
    <property type="project" value="InterPro"/>
</dbReference>
<dbReference type="Proteomes" id="UP000605259">
    <property type="component" value="Unassembled WGS sequence"/>
</dbReference>
<gene>
    <name evidence="3" type="ORF">GCM10007140_01730</name>
</gene>
<reference evidence="3" key="2">
    <citation type="submission" date="2020-09" db="EMBL/GenBank/DDBJ databases">
        <authorList>
            <person name="Sun Q."/>
            <person name="Zhou Y."/>
        </authorList>
    </citation>
    <scope>NUCLEOTIDE SEQUENCE</scope>
    <source>
        <strain evidence="3">CGMCC 1.12698</strain>
    </source>
</reference>
<reference evidence="3" key="1">
    <citation type="journal article" date="2014" name="Int. J. Syst. Evol. Microbiol.">
        <title>Complete genome sequence of Corynebacterium casei LMG S-19264T (=DSM 44701T), isolated from a smear-ripened cheese.</title>
        <authorList>
            <consortium name="US DOE Joint Genome Institute (JGI-PGF)"/>
            <person name="Walter F."/>
            <person name="Albersmeier A."/>
            <person name="Kalinowski J."/>
            <person name="Ruckert C."/>
        </authorList>
    </citation>
    <scope>NUCLEOTIDE SEQUENCE</scope>
    <source>
        <strain evidence="3">CGMCC 1.12698</strain>
    </source>
</reference>
<feature type="chain" id="PRO_5038970984" evidence="2">
    <location>
        <begin position="22"/>
        <end position="397"/>
    </location>
</feature>
<sequence length="397" mass="42910">MTKKPYKVMAMSALVATIAVNSVLPMQTFASERTVASVSASTTDKYAEYTLGPEGLREAMERTGSNALVMDLYALTILKQPNADFTKVSAIDETLQGKIITHQNIARGNAKQWLDVLKPQLISTNQNIINYNTKFENYYNTLVAAVDAGNKTTLAKGLTRLSSSIAENKQEVDKLVEDLTKFRNKLTADTQNFKGHSNQITTILASQDAGIPLLQKQIGSYYDAINKYNSIIIGSSVATALGPIAIVGGSVMIATGAGTPLGIGLIAGGVGATGTGITGIVLAKQGMNEAEAEIKKLTGSVTDAQVQMAGLTAIKKQTEYLTNTIDTAITALQNISNQWHTMGYKYNSLIKNVEFISPEDLFFIKEDLNVAKDSWKDIKEYAEKIYAEDIKVVDNEA</sequence>
<keyword evidence="2" id="KW-0732">Signal</keyword>
<dbReference type="InterPro" id="IPR052785">
    <property type="entry name" value="Enterotoxin_cmpnt"/>
</dbReference>
<feature type="signal peptide" evidence="2">
    <location>
        <begin position="1"/>
        <end position="21"/>
    </location>
</feature>
<dbReference type="SUPFAM" id="SSF58100">
    <property type="entry name" value="Bacterial hemolysins"/>
    <property type="match status" value="1"/>
</dbReference>
<evidence type="ECO:0000256" key="2">
    <source>
        <dbReference type="SAM" id="SignalP"/>
    </source>
</evidence>
<evidence type="ECO:0000313" key="3">
    <source>
        <dbReference type="EMBL" id="GGE55083.1"/>
    </source>
</evidence>
<feature type="coiled-coil region" evidence="1">
    <location>
        <begin position="158"/>
        <end position="185"/>
    </location>
</feature>
<name>A0A917EM56_9BACI</name>
<evidence type="ECO:0000313" key="4">
    <source>
        <dbReference type="Proteomes" id="UP000605259"/>
    </source>
</evidence>
<keyword evidence="1" id="KW-0175">Coiled coil</keyword>
<dbReference type="EMBL" id="BMFK01000001">
    <property type="protein sequence ID" value="GGE55083.1"/>
    <property type="molecule type" value="Genomic_DNA"/>
</dbReference>
<dbReference type="CDD" id="cd22653">
    <property type="entry name" value="ClyA_HblB-like"/>
    <property type="match status" value="1"/>
</dbReference>
<dbReference type="AlphaFoldDB" id="A0A917EM56"/>
<protein>
    <submittedName>
        <fullName evidence="3">Enterotoxin</fullName>
    </submittedName>
</protein>
<accession>A0A917EM56</accession>
<dbReference type="InterPro" id="IPR008414">
    <property type="entry name" value="HBL"/>
</dbReference>